<dbReference type="EMBL" id="WTPX01000124">
    <property type="protein sequence ID" value="NNJ27139.1"/>
    <property type="molecule type" value="Genomic_DNA"/>
</dbReference>
<gene>
    <name evidence="1" type="ORF">LzC2_32390</name>
</gene>
<organism evidence="1 2">
    <name type="scientific">Alienimonas chondri</name>
    <dbReference type="NCBI Taxonomy" id="2681879"/>
    <lineage>
        <taxon>Bacteria</taxon>
        <taxon>Pseudomonadati</taxon>
        <taxon>Planctomycetota</taxon>
        <taxon>Planctomycetia</taxon>
        <taxon>Planctomycetales</taxon>
        <taxon>Planctomycetaceae</taxon>
        <taxon>Alienimonas</taxon>
    </lineage>
</organism>
<sequence>MAASAESPNLADAAAADQAADANAEAIPVRAAVVAEVEAADRLIDRLAEAGFTVAEISVLCSDEVKEAHFRRFEHEDPAGDFTPQAIASGGVTGLLVAGAVAAVGAATGGLAVIGAAAVAGAGGISGSFLGAMLTRGNEGELADFYDQAVREGQILIGVEVHGPRSAARLAKVEEIFAAEGVRSLSLADG</sequence>
<keyword evidence="2" id="KW-1185">Reference proteome</keyword>
<dbReference type="Proteomes" id="UP000609651">
    <property type="component" value="Unassembled WGS sequence"/>
</dbReference>
<reference evidence="1 2" key="1">
    <citation type="journal article" date="2020" name="Syst. Appl. Microbiol.">
        <title>Alienimonas chondri sp. nov., a novel planctomycete isolated from the biofilm of the red alga Chondrus crispus.</title>
        <authorList>
            <person name="Vitorino I."/>
            <person name="Albuquerque L."/>
            <person name="Wiegand S."/>
            <person name="Kallscheuer N."/>
            <person name="da Costa M.S."/>
            <person name="Lobo-da-Cunha A."/>
            <person name="Jogler C."/>
            <person name="Lage O.M."/>
        </authorList>
    </citation>
    <scope>NUCLEOTIDE SEQUENCE [LARGE SCALE GENOMIC DNA]</scope>
    <source>
        <strain evidence="1 2">LzC2</strain>
    </source>
</reference>
<proteinExistence type="predicted"/>
<evidence type="ECO:0008006" key="3">
    <source>
        <dbReference type="Google" id="ProtNLM"/>
    </source>
</evidence>
<protein>
    <recommendedName>
        <fullName evidence="3">DUF1269 domain-containing protein</fullName>
    </recommendedName>
</protein>
<evidence type="ECO:0000313" key="2">
    <source>
        <dbReference type="Proteomes" id="UP000609651"/>
    </source>
</evidence>
<evidence type="ECO:0000313" key="1">
    <source>
        <dbReference type="EMBL" id="NNJ27139.1"/>
    </source>
</evidence>
<comment type="caution">
    <text evidence="1">The sequence shown here is derived from an EMBL/GenBank/DDBJ whole genome shotgun (WGS) entry which is preliminary data.</text>
</comment>
<name>A0ABX1VH61_9PLAN</name>
<dbReference type="RefSeq" id="WP_171188874.1">
    <property type="nucleotide sequence ID" value="NZ_WTPX01000124.1"/>
</dbReference>
<accession>A0ABX1VH61</accession>